<evidence type="ECO:0000256" key="3">
    <source>
        <dbReference type="ARBA" id="ARBA00022692"/>
    </source>
</evidence>
<evidence type="ECO:0000313" key="8">
    <source>
        <dbReference type="Proteomes" id="UP000295221"/>
    </source>
</evidence>
<sequence>MTQEKLRREIGVWGLSANLINIIVGAGIFVLPAIVAAGLGAASILAYLFCGVLILLIMLCFAEVGSKVTNSGGAYTYIEVAFGKYAGFLTAILFLSSCIAADAAVANALVGILASVSPFFGEEIVRILFFLMVFGGLAFVNVLGVKQGIGLIKFITIAKLAPLILLVVLGWGEVSMENLKWEFTPGIRSVGEMALILFFAFQGGESGLAVSGEVKNPSKTVPRGIFVGILGVLLLYMLIQMVSQGVLGSELVTNPETPLAQVAYQIIGPWGFTIMTIGAAVSMFGNLSGEVLSMPRVLFGAAKDKVIPSGWLSRIHARYSTPHIAIVVYAAIGFTLAVLGGFRQLAIISGASILLVYLGVALSVIKLRMNNNGNLRKAKFVIPGGYTVPVLSVAIIVWFLSNLDYSEKVGMVLFVVTLTIIYFLLRLVKRPN</sequence>
<feature type="transmembrane region" description="Helical" evidence="6">
    <location>
        <begin position="12"/>
        <end position="38"/>
    </location>
</feature>
<dbReference type="RefSeq" id="WP_132435050.1">
    <property type="nucleotide sequence ID" value="NZ_SLWK01000016.1"/>
</dbReference>
<dbReference type="Gene3D" id="1.20.1740.10">
    <property type="entry name" value="Amino acid/polyamine transporter I"/>
    <property type="match status" value="1"/>
</dbReference>
<evidence type="ECO:0000256" key="2">
    <source>
        <dbReference type="ARBA" id="ARBA00022475"/>
    </source>
</evidence>
<feature type="transmembrane region" description="Helical" evidence="6">
    <location>
        <begin position="409"/>
        <end position="428"/>
    </location>
</feature>
<protein>
    <submittedName>
        <fullName evidence="7">Amino acid transporter</fullName>
    </submittedName>
</protein>
<evidence type="ECO:0000256" key="1">
    <source>
        <dbReference type="ARBA" id="ARBA00004651"/>
    </source>
</evidence>
<proteinExistence type="predicted"/>
<dbReference type="PANTHER" id="PTHR42770">
    <property type="entry name" value="AMINO ACID TRANSPORTER-RELATED"/>
    <property type="match status" value="1"/>
</dbReference>
<name>A0A4R2GBK8_9BACT</name>
<reference evidence="7 8" key="1">
    <citation type="submission" date="2019-03" db="EMBL/GenBank/DDBJ databases">
        <title>Genomic Encyclopedia of Type Strains, Phase IV (KMG-IV): sequencing the most valuable type-strain genomes for metagenomic binning, comparative biology and taxonomic classification.</title>
        <authorList>
            <person name="Goeker M."/>
        </authorList>
    </citation>
    <scope>NUCLEOTIDE SEQUENCE [LARGE SCALE GENOMIC DNA]</scope>
    <source>
        <strain evidence="7 8">DSM 24179</strain>
    </source>
</reference>
<dbReference type="PANTHER" id="PTHR42770:SF7">
    <property type="entry name" value="MEMBRANE PROTEIN"/>
    <property type="match status" value="1"/>
</dbReference>
<dbReference type="Pfam" id="PF13520">
    <property type="entry name" value="AA_permease_2"/>
    <property type="match status" value="1"/>
</dbReference>
<gene>
    <name evidence="7" type="ORF">EV194_11619</name>
</gene>
<feature type="transmembrane region" description="Helical" evidence="6">
    <location>
        <begin position="124"/>
        <end position="144"/>
    </location>
</feature>
<accession>A0A4R2GBK8</accession>
<comment type="subcellular location">
    <subcellularLocation>
        <location evidence="1">Cell membrane</location>
        <topology evidence="1">Multi-pass membrane protein</topology>
    </subcellularLocation>
</comment>
<keyword evidence="3 6" id="KW-0812">Transmembrane</keyword>
<organism evidence="7 8">
    <name type="scientific">Natronoflexus pectinivorans</name>
    <dbReference type="NCBI Taxonomy" id="682526"/>
    <lineage>
        <taxon>Bacteria</taxon>
        <taxon>Pseudomonadati</taxon>
        <taxon>Bacteroidota</taxon>
        <taxon>Bacteroidia</taxon>
        <taxon>Marinilabiliales</taxon>
        <taxon>Marinilabiliaceae</taxon>
        <taxon>Natronoflexus</taxon>
    </lineage>
</organism>
<dbReference type="InterPro" id="IPR002293">
    <property type="entry name" value="AA/rel_permease1"/>
</dbReference>
<dbReference type="AlphaFoldDB" id="A0A4R2GBK8"/>
<feature type="transmembrane region" description="Helical" evidence="6">
    <location>
        <begin position="324"/>
        <end position="342"/>
    </location>
</feature>
<dbReference type="GO" id="GO:0005886">
    <property type="term" value="C:plasma membrane"/>
    <property type="evidence" value="ECO:0007669"/>
    <property type="project" value="UniProtKB-SubCell"/>
</dbReference>
<dbReference type="Proteomes" id="UP000295221">
    <property type="component" value="Unassembled WGS sequence"/>
</dbReference>
<feature type="transmembrane region" description="Helical" evidence="6">
    <location>
        <begin position="192"/>
        <end position="212"/>
    </location>
</feature>
<dbReference type="PIRSF" id="PIRSF006060">
    <property type="entry name" value="AA_transporter"/>
    <property type="match status" value="1"/>
</dbReference>
<feature type="transmembrane region" description="Helical" evidence="6">
    <location>
        <begin position="262"/>
        <end position="284"/>
    </location>
</feature>
<feature type="transmembrane region" description="Helical" evidence="6">
    <location>
        <begin position="44"/>
        <end position="64"/>
    </location>
</feature>
<comment type="caution">
    <text evidence="7">The sequence shown here is derived from an EMBL/GenBank/DDBJ whole genome shotgun (WGS) entry which is preliminary data.</text>
</comment>
<feature type="transmembrane region" description="Helical" evidence="6">
    <location>
        <begin position="151"/>
        <end position="172"/>
    </location>
</feature>
<evidence type="ECO:0000256" key="4">
    <source>
        <dbReference type="ARBA" id="ARBA00022989"/>
    </source>
</evidence>
<dbReference type="OrthoDB" id="9806937at2"/>
<feature type="transmembrane region" description="Helical" evidence="6">
    <location>
        <begin position="85"/>
        <end position="112"/>
    </location>
</feature>
<keyword evidence="4 6" id="KW-1133">Transmembrane helix</keyword>
<evidence type="ECO:0000256" key="6">
    <source>
        <dbReference type="SAM" id="Phobius"/>
    </source>
</evidence>
<keyword evidence="5 6" id="KW-0472">Membrane</keyword>
<feature type="transmembrane region" description="Helical" evidence="6">
    <location>
        <begin position="224"/>
        <end position="242"/>
    </location>
</feature>
<keyword evidence="2" id="KW-1003">Cell membrane</keyword>
<keyword evidence="8" id="KW-1185">Reference proteome</keyword>
<feature type="transmembrane region" description="Helical" evidence="6">
    <location>
        <begin position="380"/>
        <end position="403"/>
    </location>
</feature>
<dbReference type="EMBL" id="SLWK01000016">
    <property type="protein sequence ID" value="TCO05387.1"/>
    <property type="molecule type" value="Genomic_DNA"/>
</dbReference>
<dbReference type="InterPro" id="IPR050367">
    <property type="entry name" value="APC_superfamily"/>
</dbReference>
<dbReference type="PRINTS" id="PR00303">
    <property type="entry name" value="SECYTRNLCASE"/>
</dbReference>
<evidence type="ECO:0000256" key="5">
    <source>
        <dbReference type="ARBA" id="ARBA00023136"/>
    </source>
</evidence>
<evidence type="ECO:0000313" key="7">
    <source>
        <dbReference type="EMBL" id="TCO05387.1"/>
    </source>
</evidence>
<feature type="transmembrane region" description="Helical" evidence="6">
    <location>
        <begin position="348"/>
        <end position="368"/>
    </location>
</feature>
<dbReference type="GO" id="GO:0022857">
    <property type="term" value="F:transmembrane transporter activity"/>
    <property type="evidence" value="ECO:0007669"/>
    <property type="project" value="InterPro"/>
</dbReference>